<proteinExistence type="predicted"/>
<dbReference type="InterPro" id="IPR019615">
    <property type="entry name" value="DUF2487"/>
</dbReference>
<evidence type="ECO:0000313" key="2">
    <source>
        <dbReference type="Proteomes" id="UP001596142"/>
    </source>
</evidence>
<organism evidence="1 2">
    <name type="scientific">Thalassorhabdus alkalitolerans</name>
    <dbReference type="NCBI Taxonomy" id="2282697"/>
    <lineage>
        <taxon>Bacteria</taxon>
        <taxon>Bacillati</taxon>
        <taxon>Bacillota</taxon>
        <taxon>Bacilli</taxon>
        <taxon>Bacillales</taxon>
        <taxon>Bacillaceae</taxon>
        <taxon>Thalassorhabdus</taxon>
    </lineage>
</organism>
<dbReference type="EMBL" id="JBHSOZ010000010">
    <property type="protein sequence ID" value="MFC5714236.1"/>
    <property type="molecule type" value="Genomic_DNA"/>
</dbReference>
<keyword evidence="2" id="KW-1185">Reference proteome</keyword>
<dbReference type="Pfam" id="PF10673">
    <property type="entry name" value="DUF2487"/>
    <property type="match status" value="1"/>
</dbReference>
<name>A0ABW0YS42_9BACI</name>
<gene>
    <name evidence="1" type="ORF">ACFPU1_15910</name>
</gene>
<protein>
    <submittedName>
        <fullName evidence="1">YpiF family protein</fullName>
    </submittedName>
</protein>
<accession>A0ABW0YS42</accession>
<sequence length="156" mass="18559">MKWTTEDVKTYLDAREYVDTAVLPLVPVSFGSEMKNHVAMGEFITVICDEVEKQFKGRVFQVPPFTYMADEDLDTRIERLEKWVSVMREQGLKYVFFVTSDHEWKKKEGDLHNMLIWMPVIPFEHLDMAYRKQIISEQIKQLLPLMVDKWKNNPLE</sequence>
<dbReference type="RefSeq" id="WP_385942853.1">
    <property type="nucleotide sequence ID" value="NZ_JBHSOZ010000010.1"/>
</dbReference>
<comment type="caution">
    <text evidence="1">The sequence shown here is derived from an EMBL/GenBank/DDBJ whole genome shotgun (WGS) entry which is preliminary data.</text>
</comment>
<evidence type="ECO:0000313" key="1">
    <source>
        <dbReference type="EMBL" id="MFC5714236.1"/>
    </source>
</evidence>
<reference evidence="2" key="1">
    <citation type="journal article" date="2019" name="Int. J. Syst. Evol. Microbiol.">
        <title>The Global Catalogue of Microorganisms (GCM) 10K type strain sequencing project: providing services to taxonomists for standard genome sequencing and annotation.</title>
        <authorList>
            <consortium name="The Broad Institute Genomics Platform"/>
            <consortium name="The Broad Institute Genome Sequencing Center for Infectious Disease"/>
            <person name="Wu L."/>
            <person name="Ma J."/>
        </authorList>
    </citation>
    <scope>NUCLEOTIDE SEQUENCE [LARGE SCALE GENOMIC DNA]</scope>
    <source>
        <strain evidence="2">CECT 7184</strain>
    </source>
</reference>
<dbReference type="Proteomes" id="UP001596142">
    <property type="component" value="Unassembled WGS sequence"/>
</dbReference>